<evidence type="ECO:0000313" key="2">
    <source>
        <dbReference type="Proteomes" id="UP000196138"/>
    </source>
</evidence>
<gene>
    <name evidence="1" type="ORF">CCO03_17025</name>
</gene>
<evidence type="ECO:0000313" key="1">
    <source>
        <dbReference type="EMBL" id="ARU06149.1"/>
    </source>
</evidence>
<dbReference type="RefSeq" id="WP_087283006.1">
    <property type="nucleotide sequence ID" value="NZ_CP021455.1"/>
</dbReference>
<reference evidence="1 2" key="1">
    <citation type="submission" date="2017-05" db="EMBL/GenBank/DDBJ databases">
        <authorList>
            <person name="Song R."/>
            <person name="Chenine A.L."/>
            <person name="Ruprecht R.M."/>
        </authorList>
    </citation>
    <scope>NUCLEOTIDE SEQUENCE [LARGE SCALE GENOMIC DNA]</scope>
    <source>
        <strain evidence="1 2">DSM 26136</strain>
    </source>
</reference>
<organism evidence="1 2">
    <name type="scientific">Comamonas serinivorans</name>
    <dbReference type="NCBI Taxonomy" id="1082851"/>
    <lineage>
        <taxon>Bacteria</taxon>
        <taxon>Pseudomonadati</taxon>
        <taxon>Pseudomonadota</taxon>
        <taxon>Betaproteobacteria</taxon>
        <taxon>Burkholderiales</taxon>
        <taxon>Comamonadaceae</taxon>
        <taxon>Comamonas</taxon>
    </lineage>
</organism>
<proteinExistence type="predicted"/>
<dbReference type="KEGG" id="cser:CCO03_17025"/>
<dbReference type="AlphaFoldDB" id="A0A1Y0ES62"/>
<dbReference type="EMBL" id="CP021455">
    <property type="protein sequence ID" value="ARU06149.1"/>
    <property type="molecule type" value="Genomic_DNA"/>
</dbReference>
<dbReference type="Proteomes" id="UP000196138">
    <property type="component" value="Chromosome"/>
</dbReference>
<protein>
    <submittedName>
        <fullName evidence="1">Terminase</fullName>
    </submittedName>
</protein>
<keyword evidence="2" id="KW-1185">Reference proteome</keyword>
<dbReference type="OrthoDB" id="5684611at2"/>
<accession>A0A1Y0ES62</accession>
<name>A0A1Y0ES62_9BURK</name>
<sequence>MSDRVQLPHDFVPATEAELAMCLADPMWRICSGQLYQIMLKSDDGEEGGNVAPFKPNRAQRRLISRLWHRNLILKARQLGFTTLVAILWLDHALFNGNQRCGIIAQDLDTAKALFRDKVKFAYERLPTWLREQMPLARESADELLFANNSSIRVATSMRGGTIHRLHISEFGKIGAKYPEKAKEVITGSLPAVPLDGITVIESTAEGAEGEFHKLTMRALAQAEAGKQLNPRDYRLHFFAWWDEPTYTLDDDSVVLTPDDIEYFEMVEGLIGRELSQGQRCWYVATREADFSGDEERMWQEYPSFPPEAFQISQLGTYYAKQLTRVRKEKRIGVFPHVDGVPVNTFWDIGAGDGTAIWLHQRIGGEDRFIGFIEDWEQGYSHFITELQKLGYLWGTHYLPHDADHKRQQGARVVSAKEELEGMGLGGDWHVVPRVDDVTHGIRLTRKAFSTATFHEATCKKGLAHLAAYRKTWSERGNCWLGKPLHDEHSEGADAFRQYGQMYEELPKGFARVTKSKRPTNWRVA</sequence>
<dbReference type="Gene3D" id="3.40.50.300">
    <property type="entry name" value="P-loop containing nucleotide triphosphate hydrolases"/>
    <property type="match status" value="1"/>
</dbReference>
<dbReference type="InterPro" id="IPR027417">
    <property type="entry name" value="P-loop_NTPase"/>
</dbReference>